<dbReference type="Proteomes" id="UP000615446">
    <property type="component" value="Unassembled WGS sequence"/>
</dbReference>
<dbReference type="PANTHER" id="PTHR46306:SF1">
    <property type="entry name" value="BTB_POZ DOMAIN-CONTAINING PROTEIN 9"/>
    <property type="match status" value="1"/>
</dbReference>
<dbReference type="GO" id="GO:0005737">
    <property type="term" value="C:cytoplasm"/>
    <property type="evidence" value="ECO:0007669"/>
    <property type="project" value="TreeGrafter"/>
</dbReference>
<dbReference type="CDD" id="cd18186">
    <property type="entry name" value="BTB_POZ_ZBTB_KLHL-like"/>
    <property type="match status" value="1"/>
</dbReference>
<evidence type="ECO:0000313" key="5">
    <source>
        <dbReference type="Proteomes" id="UP000247702"/>
    </source>
</evidence>
<reference evidence="3 5" key="1">
    <citation type="submission" date="2017-11" db="EMBL/GenBank/DDBJ databases">
        <title>The genome of Rhizophagus clarus HR1 reveals common genetic basis of auxotrophy among arbuscular mycorrhizal fungi.</title>
        <authorList>
            <person name="Kobayashi Y."/>
        </authorList>
    </citation>
    <scope>NUCLEOTIDE SEQUENCE [LARGE SCALE GENOMIC DNA]</scope>
    <source>
        <strain evidence="3 5">HR1</strain>
    </source>
</reference>
<name>A0A2Z6RX91_9GLOM</name>
<proteinExistence type="predicted"/>
<organism evidence="3 5">
    <name type="scientific">Rhizophagus clarus</name>
    <dbReference type="NCBI Taxonomy" id="94130"/>
    <lineage>
        <taxon>Eukaryota</taxon>
        <taxon>Fungi</taxon>
        <taxon>Fungi incertae sedis</taxon>
        <taxon>Mucoromycota</taxon>
        <taxon>Glomeromycotina</taxon>
        <taxon>Glomeromycetes</taxon>
        <taxon>Glomerales</taxon>
        <taxon>Glomeraceae</taxon>
        <taxon>Rhizophagus</taxon>
    </lineage>
</organism>
<sequence>MSNLLFAEYTEILETGELSDIEILVGKIPNTKSFRLHSFILKVVSPYFWYLLSNKNRLNILNGIIKLRIERISVKVFEIIIKYIYSNELELGNNDFKINVGLLIAADELYLHELCSFIEEYLLMNEELLKQNFVLVQTVANKFTEFTKLSQYYKNAYQQDPSLIFKAEDFTTIEKKILLNILIKNNHPLQPIEVWDKLIEWAIAQSNNELPSDITKWTNDNVIKCGVLIQQFIPHINFGGIPSFIFFQKIKPLKNIFENKTYIKILENYSFNMISIDSKIIDYELACFLAKTIKYVEYNNFIELLISNVKFYFKLLVRGSENGFDCKNFHDRCDNKGPTITVAKVKNSNEILGGFNPCDWRPEGHYDNVKGSFIFSLNKINPIISMVQDSSPFLSRGLGVNNGYGGINNGPEFGPDLELLCFNTNIGKYYKHSYLNELRQSGTQFEIEEYEVFQVC</sequence>
<keyword evidence="5" id="KW-1185">Reference proteome</keyword>
<dbReference type="Pfam" id="PF07534">
    <property type="entry name" value="TLD"/>
    <property type="match status" value="1"/>
</dbReference>
<comment type="caution">
    <text evidence="3">The sequence shown here is derived from an EMBL/GenBank/DDBJ whole genome shotgun (WGS) entry which is preliminary data.</text>
</comment>
<dbReference type="SUPFAM" id="SSF54695">
    <property type="entry name" value="POZ domain"/>
    <property type="match status" value="1"/>
</dbReference>
<evidence type="ECO:0000259" key="2">
    <source>
        <dbReference type="PROSITE" id="PS51886"/>
    </source>
</evidence>
<dbReference type="AlphaFoldDB" id="A0A2Z6RX91"/>
<feature type="domain" description="BTB" evidence="1">
    <location>
        <begin position="19"/>
        <end position="93"/>
    </location>
</feature>
<dbReference type="InterPro" id="IPR006571">
    <property type="entry name" value="TLDc_dom"/>
</dbReference>
<dbReference type="Pfam" id="PF00651">
    <property type="entry name" value="BTB"/>
    <property type="match status" value="1"/>
</dbReference>
<evidence type="ECO:0000313" key="4">
    <source>
        <dbReference type="EMBL" id="GES98334.1"/>
    </source>
</evidence>
<dbReference type="OrthoDB" id="6359816at2759"/>
<dbReference type="PANTHER" id="PTHR46306">
    <property type="entry name" value="BTB/POZ DOMAIN-CONTAINING PROTEIN 9"/>
    <property type="match status" value="1"/>
</dbReference>
<dbReference type="EMBL" id="BEXD01003402">
    <property type="protein sequence ID" value="GBC01082.1"/>
    <property type="molecule type" value="Genomic_DNA"/>
</dbReference>
<dbReference type="EMBL" id="BLAL01000266">
    <property type="protein sequence ID" value="GES98334.1"/>
    <property type="molecule type" value="Genomic_DNA"/>
</dbReference>
<reference evidence="4" key="2">
    <citation type="submission" date="2019-10" db="EMBL/GenBank/DDBJ databases">
        <title>Conservation and host-specific expression of non-tandemly repeated heterogenous ribosome RNA gene in arbuscular mycorrhizal fungi.</title>
        <authorList>
            <person name="Maeda T."/>
            <person name="Kobayashi Y."/>
            <person name="Nakagawa T."/>
            <person name="Ezawa T."/>
            <person name="Yamaguchi K."/>
            <person name="Bino T."/>
            <person name="Nishimoto Y."/>
            <person name="Shigenobu S."/>
            <person name="Kawaguchi M."/>
        </authorList>
    </citation>
    <scope>NUCLEOTIDE SEQUENCE</scope>
    <source>
        <strain evidence="4">HR1</strain>
    </source>
</reference>
<dbReference type="InterPro" id="IPR000210">
    <property type="entry name" value="BTB/POZ_dom"/>
</dbReference>
<dbReference type="InterPro" id="IPR052407">
    <property type="entry name" value="BTB_POZ_domain_cont_9"/>
</dbReference>
<accession>A0A2Z6RX91</accession>
<evidence type="ECO:0000313" key="3">
    <source>
        <dbReference type="EMBL" id="GBC01082.1"/>
    </source>
</evidence>
<dbReference type="PROSITE" id="PS50097">
    <property type="entry name" value="BTB"/>
    <property type="match status" value="1"/>
</dbReference>
<dbReference type="InterPro" id="IPR011333">
    <property type="entry name" value="SKP1/BTB/POZ_sf"/>
</dbReference>
<dbReference type="SMART" id="SM00584">
    <property type="entry name" value="TLDc"/>
    <property type="match status" value="1"/>
</dbReference>
<feature type="domain" description="TLDc" evidence="2">
    <location>
        <begin position="288"/>
        <end position="456"/>
    </location>
</feature>
<dbReference type="SMART" id="SM00225">
    <property type="entry name" value="BTB"/>
    <property type="match status" value="1"/>
</dbReference>
<gene>
    <name evidence="4" type="ORF">RCL2_002488900</name>
    <name evidence="3" type="ORF">RclHR1_04060010</name>
</gene>
<dbReference type="Gene3D" id="3.30.710.10">
    <property type="entry name" value="Potassium Channel Kv1.1, Chain A"/>
    <property type="match status" value="1"/>
</dbReference>
<dbReference type="Proteomes" id="UP000247702">
    <property type="component" value="Unassembled WGS sequence"/>
</dbReference>
<protein>
    <submittedName>
        <fullName evidence="4">BTB/POZ protein</fullName>
    </submittedName>
</protein>
<dbReference type="PROSITE" id="PS51886">
    <property type="entry name" value="TLDC"/>
    <property type="match status" value="1"/>
</dbReference>
<evidence type="ECO:0000259" key="1">
    <source>
        <dbReference type="PROSITE" id="PS50097"/>
    </source>
</evidence>